<dbReference type="NCBIfam" id="NF006055">
    <property type="entry name" value="PRK08203.1"/>
    <property type="match status" value="1"/>
</dbReference>
<evidence type="ECO:0000313" key="6">
    <source>
        <dbReference type="EMBL" id="MBD1548363.1"/>
    </source>
</evidence>
<dbReference type="InterPro" id="IPR006680">
    <property type="entry name" value="Amidohydro-rel"/>
</dbReference>
<dbReference type="GO" id="GO:0019239">
    <property type="term" value="F:deaminase activity"/>
    <property type="evidence" value="ECO:0007669"/>
    <property type="project" value="UniProtKB-ARBA"/>
</dbReference>
<protein>
    <submittedName>
        <fullName evidence="6">8-oxoguanine deaminase</fullName>
        <ecNumber evidence="6">3.5.4.32</ecNumber>
    </submittedName>
</protein>
<dbReference type="FunFam" id="3.20.20.140:FF:000014">
    <property type="entry name" value="5-methylthioadenosine/S-adenosylhomocysteine deaminase"/>
    <property type="match status" value="1"/>
</dbReference>
<evidence type="ECO:0000256" key="3">
    <source>
        <dbReference type="ARBA" id="ARBA00022801"/>
    </source>
</evidence>
<dbReference type="EC" id="3.5.4.32" evidence="6"/>
<dbReference type="Pfam" id="PF01979">
    <property type="entry name" value="Amidohydro_1"/>
    <property type="match status" value="1"/>
</dbReference>
<keyword evidence="3 6" id="KW-0378">Hydrolase</keyword>
<proteinExistence type="inferred from homology"/>
<dbReference type="EMBL" id="JABFCZ010000022">
    <property type="protein sequence ID" value="MBD1548363.1"/>
    <property type="molecule type" value="Genomic_DNA"/>
</dbReference>
<reference evidence="6" key="1">
    <citation type="submission" date="2020-05" db="EMBL/GenBank/DDBJ databases">
        <title>Identification of trans-AT polyketide cluster in two marine bacteria, producers of a novel glutaramide-containing polyketide sesbanimide D and analogs.</title>
        <authorList>
            <person name="Kacar D."/>
            <person name="Rodriguez P."/>
            <person name="Canedo L."/>
            <person name="Gonzalez E."/>
            <person name="Galan B."/>
            <person name="De La Calle F."/>
            <person name="Garcia J.L."/>
        </authorList>
    </citation>
    <scope>NUCLEOTIDE SEQUENCE</scope>
    <source>
        <strain evidence="6">PHM038</strain>
    </source>
</reference>
<dbReference type="SUPFAM" id="SSF51338">
    <property type="entry name" value="Composite domain of metallo-dependent hydrolases"/>
    <property type="match status" value="2"/>
</dbReference>
<evidence type="ECO:0000256" key="2">
    <source>
        <dbReference type="ARBA" id="ARBA00022723"/>
    </source>
</evidence>
<evidence type="ECO:0000256" key="1">
    <source>
        <dbReference type="ARBA" id="ARBA00006745"/>
    </source>
</evidence>
<feature type="domain" description="Amidohydrolase-related" evidence="5">
    <location>
        <begin position="51"/>
        <end position="416"/>
    </location>
</feature>
<organism evidence="6 7">
    <name type="scientific">Roseibium aggregatum</name>
    <dbReference type="NCBI Taxonomy" id="187304"/>
    <lineage>
        <taxon>Bacteria</taxon>
        <taxon>Pseudomonadati</taxon>
        <taxon>Pseudomonadota</taxon>
        <taxon>Alphaproteobacteria</taxon>
        <taxon>Hyphomicrobiales</taxon>
        <taxon>Stappiaceae</taxon>
        <taxon>Roseibium</taxon>
    </lineage>
</organism>
<name>A0A926S6A8_9HYPH</name>
<gene>
    <name evidence="6" type="ORF">HK439_19030</name>
</gene>
<dbReference type="Proteomes" id="UP000598467">
    <property type="component" value="Unassembled WGS sequence"/>
</dbReference>
<dbReference type="RefSeq" id="WP_190293056.1">
    <property type="nucleotide sequence ID" value="NZ_JABFCZ010000022.1"/>
</dbReference>
<dbReference type="PANTHER" id="PTHR43794:SF11">
    <property type="entry name" value="AMIDOHYDROLASE-RELATED DOMAIN-CONTAINING PROTEIN"/>
    <property type="match status" value="1"/>
</dbReference>
<dbReference type="GO" id="GO:0102127">
    <property type="term" value="F:8-oxoguanine deaminase activity"/>
    <property type="evidence" value="ECO:0007669"/>
    <property type="project" value="UniProtKB-EC"/>
</dbReference>
<comment type="similarity">
    <text evidence="1">Belongs to the metallo-dependent hydrolases superfamily. ATZ/TRZ family.</text>
</comment>
<dbReference type="InterPro" id="IPR032466">
    <property type="entry name" value="Metal_Hydrolase"/>
</dbReference>
<dbReference type="InterPro" id="IPR011059">
    <property type="entry name" value="Metal-dep_hydrolase_composite"/>
</dbReference>
<accession>A0A926S6A8</accession>
<dbReference type="Gene3D" id="2.30.40.10">
    <property type="entry name" value="Urease, subunit C, domain 1"/>
    <property type="match status" value="1"/>
</dbReference>
<dbReference type="PANTHER" id="PTHR43794">
    <property type="entry name" value="AMINOHYDROLASE SSNA-RELATED"/>
    <property type="match status" value="1"/>
</dbReference>
<keyword evidence="4" id="KW-0862">Zinc</keyword>
<comment type="caution">
    <text evidence="6">The sequence shown here is derived from an EMBL/GenBank/DDBJ whole genome shotgun (WGS) entry which is preliminary data.</text>
</comment>
<dbReference type="Gene3D" id="3.20.20.140">
    <property type="entry name" value="Metal-dependent hydrolases"/>
    <property type="match status" value="1"/>
</dbReference>
<evidence type="ECO:0000256" key="4">
    <source>
        <dbReference type="ARBA" id="ARBA00022833"/>
    </source>
</evidence>
<keyword evidence="2" id="KW-0479">Metal-binding</keyword>
<evidence type="ECO:0000259" key="5">
    <source>
        <dbReference type="Pfam" id="PF01979"/>
    </source>
</evidence>
<dbReference type="CDD" id="cd01298">
    <property type="entry name" value="ATZ_TRZ_like"/>
    <property type="match status" value="1"/>
</dbReference>
<evidence type="ECO:0000313" key="7">
    <source>
        <dbReference type="Proteomes" id="UP000598467"/>
    </source>
</evidence>
<sequence>MRLWIKDPIAVLAEGAERGVVVEDGVIVELVASGKEPMLPVDQTFDASRHVITPGLVNTHHHFFQTLTRAHPQAINKELFPWLQTLYPIWARNVKPDNFRLGSRLALTELMMSGCTAASDHHYLFPAGLEEAMDIQAEEAERVGVRMTITRGSMNLSQKDGGLPPDTVVQDEDTILADCERVLSKYHDTSKGSKLQVALAPCAPFTVTKRLMQDSVALAEKYDCRLHTHLGETIDEDNYCLEKFNCRPVDYLEECGWLNERVWLAHGIHFTDDEVKRLGHACVGVCHCPTSNMVLASGQCRTKELEAAGSPVGLGVDGSASNDNSNLIEGVRHALMINRLTYDAASVTHYDAFRWATEGSARCLGRDDIGAIKVGKMADMAFYTLDELRFSGAGDPLAALVLCGAHAADRVMIGGEWKVADGVPTGIDIAELRYEHGQAAKRFLESL</sequence>
<dbReference type="AlphaFoldDB" id="A0A926S6A8"/>
<dbReference type="SUPFAM" id="SSF51556">
    <property type="entry name" value="Metallo-dependent hydrolases"/>
    <property type="match status" value="1"/>
</dbReference>
<dbReference type="InterPro" id="IPR050287">
    <property type="entry name" value="MTA/SAH_deaminase"/>
</dbReference>
<dbReference type="GO" id="GO:0046872">
    <property type="term" value="F:metal ion binding"/>
    <property type="evidence" value="ECO:0007669"/>
    <property type="project" value="UniProtKB-KW"/>
</dbReference>